<dbReference type="EMBL" id="JBHSGN010000156">
    <property type="protein sequence ID" value="MFC4676752.1"/>
    <property type="molecule type" value="Genomic_DNA"/>
</dbReference>
<dbReference type="PROSITE" id="PS51257">
    <property type="entry name" value="PROKAR_LIPOPROTEIN"/>
    <property type="match status" value="1"/>
</dbReference>
<dbReference type="NCBIfam" id="TIGR04183">
    <property type="entry name" value="Por_Secre_tail"/>
    <property type="match status" value="1"/>
</dbReference>
<evidence type="ECO:0000313" key="2">
    <source>
        <dbReference type="EMBL" id="MFC4676752.1"/>
    </source>
</evidence>
<evidence type="ECO:0000256" key="1">
    <source>
        <dbReference type="SAM" id="Phobius"/>
    </source>
</evidence>
<dbReference type="Pfam" id="PF16396">
    <property type="entry name" value="DUF5005"/>
    <property type="match status" value="1"/>
</dbReference>
<keyword evidence="1" id="KW-1133">Transmembrane helix</keyword>
<dbReference type="Proteomes" id="UP001596023">
    <property type="component" value="Unassembled WGS sequence"/>
</dbReference>
<accession>A0ABV9L2J8</accession>
<dbReference type="RefSeq" id="WP_380001287.1">
    <property type="nucleotide sequence ID" value="NZ_JBHSGN010000156.1"/>
</dbReference>
<dbReference type="Gene3D" id="2.60.120.260">
    <property type="entry name" value="Galactose-binding domain-like"/>
    <property type="match status" value="1"/>
</dbReference>
<keyword evidence="3" id="KW-1185">Reference proteome</keyword>
<keyword evidence="1" id="KW-0472">Membrane</keyword>
<gene>
    <name evidence="2" type="ORF">ACFO6W_24010</name>
</gene>
<sequence length="986" mass="111012">MKRFYEFFKTSQRLYIFVLSLFVISFILYGCFRLRSLNHPTTAETNSYFDVTFVCEHTNPTKTEGRGYFGALLPEGWRAQDYTEYTVHFPNPDENIYGRLAFDQYYTDALNTAFPAPAGYYWWGGRSIDILELLHSDNNKSDDFTFTFRIFTDNQTGNFSLRYVVGTDGNDENPAGNGKYIDETRTISITQGSEYPMQKTPNWVLLPNRGEDANVQVYSDKDYDGFFTRWHGWTGGDIGRSEPLGDGRSIWVWGDSHTGTVLSGRTRVGNKGDNQFERNFVMVQDGEDFSAFRLLNDGSPGGNPPVKEVLIPTDDNGNPLNKNSVWYWPAGSSVYYRNGVPELQMILSRVQNDGSGGMWGMVGVSADVAVFSLPDLKLKEIKKYKHMTRSLAKGDSKFGLDFGGYVFKDDDETVYIYGYADIEGICTRYGLVARVTNGDLTGDWEFYNARTKEWSTDTSWQNDLANWEGATIVQDPVFVFKDAGKYYGIAQPGKCFSDEIVLYEAETPYGPFTNRKIIAKLPAEISTENSFFCSLLAVHPQHSKNGEIFFSVSKNFQDDKPWYATGNADTYLPYFFRVKDWRDKLSIANQDATDNKGILTAQYESDMENATDNDAATIYSVNAGKAWIEYESPSPVNLRRYTITSAPDSPDKDDKDPLHWKLLGSNDGTSWTVLDERYYAEFEHRSQTVNYNVPVDGNYTHFRLDVLASKGGTGLQIAEWQLLGKFEYEYGTVAELESVTVDGNPVAVQDVMAIDLPASSGSGFTVNLATVDKGTIDGKASKYTFSAELDRPDIKKYNIKVISEDGKAQKDYTLIFNKRFAFDDLIKVKWNNTLMLYLNKLKDYDITGYQWYLDGSPVAGATGTSYVAGSKKNDLLSQTSAYHIVLKTPDGDLRSEAERITLKSTGIITHPNPVKSGEEVTVDADVDEDLLRNATIEVYNIYGNKLSAVKAQGRSTKVSMPFTSGIYMVRFKAKNDFEKTLKVVVK</sequence>
<comment type="caution">
    <text evidence="2">The sequence shown here is derived from an EMBL/GenBank/DDBJ whole genome shotgun (WGS) entry which is preliminary data.</text>
</comment>
<dbReference type="InterPro" id="IPR008979">
    <property type="entry name" value="Galactose-bd-like_sf"/>
</dbReference>
<evidence type="ECO:0000313" key="3">
    <source>
        <dbReference type="Proteomes" id="UP001596023"/>
    </source>
</evidence>
<dbReference type="InterPro" id="IPR032169">
    <property type="entry name" value="DUF5005"/>
</dbReference>
<proteinExistence type="predicted"/>
<name>A0ABV9L2J8_9BACT</name>
<reference evidence="3" key="1">
    <citation type="journal article" date="2019" name="Int. J. Syst. Evol. Microbiol.">
        <title>The Global Catalogue of Microorganisms (GCM) 10K type strain sequencing project: providing services to taxonomists for standard genome sequencing and annotation.</title>
        <authorList>
            <consortium name="The Broad Institute Genomics Platform"/>
            <consortium name="The Broad Institute Genome Sequencing Center for Infectious Disease"/>
            <person name="Wu L."/>
            <person name="Ma J."/>
        </authorList>
    </citation>
    <scope>NUCLEOTIDE SEQUENCE [LARGE SCALE GENOMIC DNA]</scope>
    <source>
        <strain evidence="3">CCUG 66188</strain>
    </source>
</reference>
<feature type="transmembrane region" description="Helical" evidence="1">
    <location>
        <begin position="12"/>
        <end position="30"/>
    </location>
</feature>
<keyword evidence="1" id="KW-0812">Transmembrane</keyword>
<organism evidence="2 3">
    <name type="scientific">Dysgonomonas termitidis</name>
    <dbReference type="NCBI Taxonomy" id="1516126"/>
    <lineage>
        <taxon>Bacteria</taxon>
        <taxon>Pseudomonadati</taxon>
        <taxon>Bacteroidota</taxon>
        <taxon>Bacteroidia</taxon>
        <taxon>Bacteroidales</taxon>
        <taxon>Dysgonomonadaceae</taxon>
        <taxon>Dysgonomonas</taxon>
    </lineage>
</organism>
<protein>
    <submittedName>
        <fullName evidence="2">DUF5005 domain-containing protein</fullName>
    </submittedName>
</protein>
<dbReference type="SUPFAM" id="SSF49785">
    <property type="entry name" value="Galactose-binding domain-like"/>
    <property type="match status" value="1"/>
</dbReference>
<dbReference type="InterPro" id="IPR026444">
    <property type="entry name" value="Secre_tail"/>
</dbReference>